<proteinExistence type="predicted"/>
<dbReference type="EMBL" id="CP025014">
    <property type="protein sequence ID" value="AUW46687.1"/>
    <property type="molecule type" value="Genomic_DNA"/>
</dbReference>
<gene>
    <name evidence="1" type="ORF">CUJ84_pRLN2000142</name>
</gene>
<reference evidence="1 2" key="1">
    <citation type="submission" date="2017-11" db="EMBL/GenBank/DDBJ databases">
        <title>Complete genome of Rhizobium leguminosarum Norway, an ineffective micro-symbiont.</title>
        <authorList>
            <person name="Hoffrichter A."/>
            <person name="Liang J."/>
            <person name="Brachmann A."/>
            <person name="Marin M."/>
        </authorList>
    </citation>
    <scope>NUCLEOTIDE SEQUENCE [LARGE SCALE GENOMIC DNA]</scope>
    <source>
        <strain evidence="1 2">Norway</strain>
        <plasmid evidence="2">prln2</plasmid>
    </source>
</reference>
<accession>A0A2K9ZEJ2</accession>
<dbReference type="Proteomes" id="UP000238523">
    <property type="component" value="Plasmid pRLN2"/>
</dbReference>
<organism evidence="1 2">
    <name type="scientific">Rhizobium leguminosarum</name>
    <dbReference type="NCBI Taxonomy" id="384"/>
    <lineage>
        <taxon>Bacteria</taxon>
        <taxon>Pseudomonadati</taxon>
        <taxon>Pseudomonadota</taxon>
        <taxon>Alphaproteobacteria</taxon>
        <taxon>Hyphomicrobiales</taxon>
        <taxon>Rhizobiaceae</taxon>
        <taxon>Rhizobium/Agrobacterium group</taxon>
        <taxon>Rhizobium</taxon>
    </lineage>
</organism>
<geneLocation type="plasmid" evidence="2">
    <name>prln2</name>
</geneLocation>
<dbReference type="AlphaFoldDB" id="A0A2K9ZEJ2"/>
<name>A0A2K9ZEJ2_RHILE</name>
<evidence type="ECO:0000313" key="1">
    <source>
        <dbReference type="EMBL" id="AUW46687.1"/>
    </source>
</evidence>
<sequence length="150" mass="16429">MVARSPAARHASAHGAFCQCQLPAKVTNIFQQGVYSCVRIASVVGNHLCTLIVFHGFADRLLSHIRAPYFDFQNGGRGADVLIMFASRAESIINLGQLLFKALLMKFRHDEATLHASKTAAARRCAASLAKPQTQKKPHYGAGLRLRWVA</sequence>
<keyword evidence="1" id="KW-0614">Plasmid</keyword>
<evidence type="ECO:0000313" key="2">
    <source>
        <dbReference type="Proteomes" id="UP000238523"/>
    </source>
</evidence>
<protein>
    <submittedName>
        <fullName evidence="1">Uncharacterized protein</fullName>
    </submittedName>
</protein>